<keyword evidence="3" id="KW-1185">Reference proteome</keyword>
<evidence type="ECO:0000313" key="3">
    <source>
        <dbReference type="Proteomes" id="UP001341281"/>
    </source>
</evidence>
<protein>
    <submittedName>
        <fullName evidence="2">Uncharacterized protein</fullName>
    </submittedName>
</protein>
<evidence type="ECO:0000256" key="1">
    <source>
        <dbReference type="SAM" id="MobiDB-lite"/>
    </source>
</evidence>
<name>A0AAQ3WHR3_PASNO</name>
<feature type="compositionally biased region" description="Low complexity" evidence="1">
    <location>
        <begin position="23"/>
        <end position="37"/>
    </location>
</feature>
<feature type="compositionally biased region" description="Pro residues" evidence="1">
    <location>
        <begin position="9"/>
        <end position="22"/>
    </location>
</feature>
<proteinExistence type="predicted"/>
<feature type="region of interest" description="Disordered" evidence="1">
    <location>
        <begin position="1"/>
        <end position="63"/>
    </location>
</feature>
<dbReference type="Proteomes" id="UP001341281">
    <property type="component" value="Chromosome 03"/>
</dbReference>
<sequence length="63" mass="6392">MSSPAGLCAPPPSPRPGTPPSRPHAALLCAAAGLARRPVPRPHHPSASPPAFNRVRESIPSSG</sequence>
<reference evidence="2 3" key="1">
    <citation type="submission" date="2024-02" db="EMBL/GenBank/DDBJ databases">
        <title>High-quality chromosome-scale genome assembly of Pensacola bahiagrass (Paspalum notatum Flugge var. saurae).</title>
        <authorList>
            <person name="Vega J.M."/>
            <person name="Podio M."/>
            <person name="Orjuela J."/>
            <person name="Siena L.A."/>
            <person name="Pessino S.C."/>
            <person name="Combes M.C."/>
            <person name="Mariac C."/>
            <person name="Albertini E."/>
            <person name="Pupilli F."/>
            <person name="Ortiz J.P.A."/>
            <person name="Leblanc O."/>
        </authorList>
    </citation>
    <scope>NUCLEOTIDE SEQUENCE [LARGE SCALE GENOMIC DNA]</scope>
    <source>
        <strain evidence="2">R1</strain>
        <tissue evidence="2">Leaf</tissue>
    </source>
</reference>
<accession>A0AAQ3WHR3</accession>
<dbReference type="EMBL" id="CP144747">
    <property type="protein sequence ID" value="WVZ62022.1"/>
    <property type="molecule type" value="Genomic_DNA"/>
</dbReference>
<evidence type="ECO:0000313" key="2">
    <source>
        <dbReference type="EMBL" id="WVZ62022.1"/>
    </source>
</evidence>
<organism evidence="2 3">
    <name type="scientific">Paspalum notatum var. saurae</name>
    <dbReference type="NCBI Taxonomy" id="547442"/>
    <lineage>
        <taxon>Eukaryota</taxon>
        <taxon>Viridiplantae</taxon>
        <taxon>Streptophyta</taxon>
        <taxon>Embryophyta</taxon>
        <taxon>Tracheophyta</taxon>
        <taxon>Spermatophyta</taxon>
        <taxon>Magnoliopsida</taxon>
        <taxon>Liliopsida</taxon>
        <taxon>Poales</taxon>
        <taxon>Poaceae</taxon>
        <taxon>PACMAD clade</taxon>
        <taxon>Panicoideae</taxon>
        <taxon>Andropogonodae</taxon>
        <taxon>Paspaleae</taxon>
        <taxon>Paspalinae</taxon>
        <taxon>Paspalum</taxon>
    </lineage>
</organism>
<dbReference type="AlphaFoldDB" id="A0AAQ3WHR3"/>
<gene>
    <name evidence="2" type="ORF">U9M48_011817</name>
</gene>